<dbReference type="EMBL" id="BAAAUG010000022">
    <property type="protein sequence ID" value="GAA3092045.1"/>
    <property type="molecule type" value="Genomic_DNA"/>
</dbReference>
<sequence length="100" mass="10391">MLMRTPGSRTGGRLRRRRDSNPRTGKGKARPAPVSRRGRGFSHADRNGPLCHGSATCGTARSRSGEDRDSALWGASSFLGCGAAALALALALALTCGIDP</sequence>
<reference evidence="4" key="1">
    <citation type="journal article" date="2019" name="Int. J. Syst. Evol. Microbiol.">
        <title>The Global Catalogue of Microorganisms (GCM) 10K type strain sequencing project: providing services to taxonomists for standard genome sequencing and annotation.</title>
        <authorList>
            <consortium name="The Broad Institute Genomics Platform"/>
            <consortium name="The Broad Institute Genome Sequencing Center for Infectious Disease"/>
            <person name="Wu L."/>
            <person name="Ma J."/>
        </authorList>
    </citation>
    <scope>NUCLEOTIDE SEQUENCE [LARGE SCALE GENOMIC DNA]</scope>
    <source>
        <strain evidence="4">JCM 9092</strain>
    </source>
</reference>
<proteinExistence type="predicted"/>
<protein>
    <submittedName>
        <fullName evidence="3">Uncharacterized protein</fullName>
    </submittedName>
</protein>
<evidence type="ECO:0000256" key="2">
    <source>
        <dbReference type="SAM" id="Phobius"/>
    </source>
</evidence>
<keyword evidence="2" id="KW-1133">Transmembrane helix</keyword>
<accession>A0ABP6M9Q6</accession>
<evidence type="ECO:0000256" key="1">
    <source>
        <dbReference type="SAM" id="MobiDB-lite"/>
    </source>
</evidence>
<evidence type="ECO:0000313" key="4">
    <source>
        <dbReference type="Proteomes" id="UP001501637"/>
    </source>
</evidence>
<evidence type="ECO:0000313" key="3">
    <source>
        <dbReference type="EMBL" id="GAA3092045.1"/>
    </source>
</evidence>
<name>A0ABP6M9Q6_9ACTN</name>
<gene>
    <name evidence="3" type="ORF">GCM10010449_14760</name>
</gene>
<keyword evidence="2" id="KW-0812">Transmembrane</keyword>
<dbReference type="Proteomes" id="UP001501637">
    <property type="component" value="Unassembled WGS sequence"/>
</dbReference>
<feature type="transmembrane region" description="Helical" evidence="2">
    <location>
        <begin position="71"/>
        <end position="94"/>
    </location>
</feature>
<feature type="region of interest" description="Disordered" evidence="1">
    <location>
        <begin position="1"/>
        <end position="67"/>
    </location>
</feature>
<keyword evidence="4" id="KW-1185">Reference proteome</keyword>
<organism evidence="3 4">
    <name type="scientific">Streptomyces rectiviolaceus</name>
    <dbReference type="NCBI Taxonomy" id="332591"/>
    <lineage>
        <taxon>Bacteria</taxon>
        <taxon>Bacillati</taxon>
        <taxon>Actinomycetota</taxon>
        <taxon>Actinomycetes</taxon>
        <taxon>Kitasatosporales</taxon>
        <taxon>Streptomycetaceae</taxon>
        <taxon>Streptomyces</taxon>
    </lineage>
</organism>
<comment type="caution">
    <text evidence="3">The sequence shown here is derived from an EMBL/GenBank/DDBJ whole genome shotgun (WGS) entry which is preliminary data.</text>
</comment>
<keyword evidence="2" id="KW-0472">Membrane</keyword>